<dbReference type="PANTHER" id="PTHR34353:SF2">
    <property type="entry name" value="CRISPR-ASSOCIATED ENDONUCLEASE CAS1 1"/>
    <property type="match status" value="1"/>
</dbReference>
<evidence type="ECO:0000256" key="5">
    <source>
        <dbReference type="ARBA" id="ARBA00022842"/>
    </source>
</evidence>
<comment type="function">
    <text evidence="10">CRISPR (clustered regularly interspaced short palindromic repeat), is an adaptive immune system that provides protection against mobile genetic elements (viruses, transposable elements and conjugative plasmids). CRISPR clusters contain spacers, sequences complementary to antecedent mobile elements, and target invading nucleic acids. CRISPR clusters are transcribed and processed into CRISPR RNA (crRNA). Acts as a dsDNA endonuclease. Involved in the integration of spacer DNA into the CRISPR cassette.</text>
</comment>
<dbReference type="GO" id="GO:0003677">
    <property type="term" value="F:DNA binding"/>
    <property type="evidence" value="ECO:0007669"/>
    <property type="project" value="UniProtKB-KW"/>
</dbReference>
<keyword evidence="8 10" id="KW-0464">Manganese</keyword>
<keyword evidence="4 10" id="KW-0378">Hydrolase</keyword>
<dbReference type="KEGG" id="tput:QJT81_05670"/>
<comment type="subunit">
    <text evidence="9 10">Homodimer, forms a heterotetramer with a Cas2 homodimer.</text>
</comment>
<dbReference type="EC" id="3.1.-.-" evidence="10"/>
<organism evidence="11">
    <name type="scientific">Candidatus Thiothrix putei</name>
    <dbReference type="NCBI Taxonomy" id="3080811"/>
    <lineage>
        <taxon>Bacteria</taxon>
        <taxon>Pseudomonadati</taxon>
        <taxon>Pseudomonadota</taxon>
        <taxon>Gammaproteobacteria</taxon>
        <taxon>Thiotrichales</taxon>
        <taxon>Thiotrichaceae</taxon>
        <taxon>Thiothrix</taxon>
    </lineage>
</organism>
<comment type="cofactor">
    <cofactor evidence="10">
        <name>Mg(2+)</name>
        <dbReference type="ChEBI" id="CHEBI:18420"/>
    </cofactor>
    <cofactor evidence="10">
        <name>Mn(2+)</name>
        <dbReference type="ChEBI" id="CHEBI:29035"/>
    </cofactor>
</comment>
<dbReference type="InterPro" id="IPR042211">
    <property type="entry name" value="CRISPR-assoc_Cas1_N"/>
</dbReference>
<evidence type="ECO:0000256" key="10">
    <source>
        <dbReference type="HAMAP-Rule" id="MF_01470"/>
    </source>
</evidence>
<keyword evidence="7 10" id="KW-0238">DNA-binding</keyword>
<keyword evidence="6 10" id="KW-0051">Antiviral defense</keyword>
<dbReference type="Proteomes" id="UP001301326">
    <property type="component" value="Chromosome"/>
</dbReference>
<dbReference type="HAMAP" id="MF_01470">
    <property type="entry name" value="Cas1"/>
    <property type="match status" value="1"/>
</dbReference>
<dbReference type="Gene3D" id="1.20.120.920">
    <property type="entry name" value="CRISPR-associated endonuclease Cas1, C-terminal domain"/>
    <property type="match status" value="1"/>
</dbReference>
<evidence type="ECO:0000256" key="6">
    <source>
        <dbReference type="ARBA" id="ARBA00023118"/>
    </source>
</evidence>
<evidence type="ECO:0000256" key="2">
    <source>
        <dbReference type="ARBA" id="ARBA00022723"/>
    </source>
</evidence>
<comment type="similarity">
    <text evidence="10">Belongs to the CRISPR-associated endonuclease Cas1 family.</text>
</comment>
<dbReference type="CDD" id="cd09634">
    <property type="entry name" value="Cas1_I-II-III"/>
    <property type="match status" value="1"/>
</dbReference>
<evidence type="ECO:0000256" key="8">
    <source>
        <dbReference type="ARBA" id="ARBA00023211"/>
    </source>
</evidence>
<dbReference type="NCBIfam" id="TIGR00287">
    <property type="entry name" value="cas1"/>
    <property type="match status" value="1"/>
</dbReference>
<evidence type="ECO:0000256" key="4">
    <source>
        <dbReference type="ARBA" id="ARBA00022801"/>
    </source>
</evidence>
<proteinExistence type="inferred from homology"/>
<protein>
    <recommendedName>
        <fullName evidence="10">CRISPR-associated endonuclease Cas1</fullName>
        <ecNumber evidence="10">3.1.-.-</ecNumber>
    </recommendedName>
</protein>
<evidence type="ECO:0000256" key="3">
    <source>
        <dbReference type="ARBA" id="ARBA00022759"/>
    </source>
</evidence>
<dbReference type="Pfam" id="PF01867">
    <property type="entry name" value="Cas_Cas1"/>
    <property type="match status" value="1"/>
</dbReference>
<sequence>MLLVIDRKETTVRYATGALRLERPDEPAKTIPLQMLEQVVVYGNPLVESAVWRALAEAGVPATLVDLRGKQHSAFLGAGLATQLPTRRMQHRCADDASKQLAVARYIVQQKLRGYALPLQHLHTLYGVEEERVQAFQMQVEQTLAKLPNANSINSLSGLEGQIAAAWFALLSTALGQWHFTGRNRQPPRDPVNALLSLGYTLMLSEVRHALLQAGFDTALGFLHQDYPGRESLPLDVLELFRGSVDALVLQWLHHTPLDNSSFYYREAEGCRLSKATRPAFYAAWASYRQQCPRPFAPCEATAEWGTASLREIINGQVARLREVLKAVDTGGRHHEYFGDGDAAGDLG</sequence>
<evidence type="ECO:0000313" key="11">
    <source>
        <dbReference type="EMBL" id="WGZ95475.1"/>
    </source>
</evidence>
<dbReference type="GO" id="GO:0043571">
    <property type="term" value="P:maintenance of CRISPR repeat elements"/>
    <property type="evidence" value="ECO:0007669"/>
    <property type="project" value="UniProtKB-UniRule"/>
</dbReference>
<evidence type="ECO:0000256" key="7">
    <source>
        <dbReference type="ARBA" id="ARBA00023125"/>
    </source>
</evidence>
<dbReference type="EMBL" id="CP124756">
    <property type="protein sequence ID" value="WGZ95475.1"/>
    <property type="molecule type" value="Genomic_DNA"/>
</dbReference>
<dbReference type="Gene3D" id="3.100.10.20">
    <property type="entry name" value="CRISPR-associated endonuclease Cas1, N-terminal domain"/>
    <property type="match status" value="1"/>
</dbReference>
<dbReference type="GO" id="GO:0004519">
    <property type="term" value="F:endonuclease activity"/>
    <property type="evidence" value="ECO:0007669"/>
    <property type="project" value="UniProtKB-UniRule"/>
</dbReference>
<keyword evidence="1 10" id="KW-0540">Nuclease</keyword>
<dbReference type="InterPro" id="IPR050646">
    <property type="entry name" value="Cas1"/>
</dbReference>
<dbReference type="PANTHER" id="PTHR34353">
    <property type="entry name" value="CRISPR-ASSOCIATED ENDONUCLEASE CAS1 1"/>
    <property type="match status" value="1"/>
</dbReference>
<feature type="binding site" evidence="10">
    <location>
        <position position="224"/>
    </location>
    <ligand>
        <name>Mn(2+)</name>
        <dbReference type="ChEBI" id="CHEBI:29035"/>
    </ligand>
</feature>
<dbReference type="InterPro" id="IPR042206">
    <property type="entry name" value="CRISPR-assoc_Cas1_C"/>
</dbReference>
<evidence type="ECO:0000256" key="1">
    <source>
        <dbReference type="ARBA" id="ARBA00022722"/>
    </source>
</evidence>
<dbReference type="GO" id="GO:0046872">
    <property type="term" value="F:metal ion binding"/>
    <property type="evidence" value="ECO:0007669"/>
    <property type="project" value="UniProtKB-UniRule"/>
</dbReference>
<reference evidence="11" key="1">
    <citation type="journal article" date="2023" name="Int. J. Mol. Sci.">
        <title>Metagenomics Revealed a New Genus 'Candidatus Thiocaldithrix dubininis' gen. nov., sp. nov. and a New Species 'Candidatus Thiothrix putei' sp. nov. in the Family Thiotrichaceae, Some Members of Which Have Traits of Both Na+- and H+-Motive Energetics.</title>
        <authorList>
            <person name="Ravin N.V."/>
            <person name="Muntyan M.S."/>
            <person name="Smolyakov D.D."/>
            <person name="Rudenko T.S."/>
            <person name="Beletsky A.V."/>
            <person name="Mardanov A.V."/>
            <person name="Grabovich M.Y."/>
        </authorList>
    </citation>
    <scope>NUCLEOTIDE SEQUENCE</scope>
    <source>
        <strain evidence="11">GKL-02</strain>
    </source>
</reference>
<keyword evidence="3 10" id="KW-0255">Endonuclease</keyword>
<name>A0AA95KP13_9GAMM</name>
<keyword evidence="5 10" id="KW-0460">Magnesium</keyword>
<feature type="binding site" evidence="10">
    <location>
        <position position="160"/>
    </location>
    <ligand>
        <name>Mn(2+)</name>
        <dbReference type="ChEBI" id="CHEBI:29035"/>
    </ligand>
</feature>
<feature type="binding site" evidence="10">
    <location>
        <position position="239"/>
    </location>
    <ligand>
        <name>Mn(2+)</name>
        <dbReference type="ChEBI" id="CHEBI:29035"/>
    </ligand>
</feature>
<gene>
    <name evidence="10 11" type="primary">cas1</name>
    <name evidence="11" type="ORF">QJT81_05670</name>
</gene>
<keyword evidence="2 10" id="KW-0479">Metal-binding</keyword>
<accession>A0AA95KP13</accession>
<reference evidence="11" key="2">
    <citation type="submission" date="2023-04" db="EMBL/GenBank/DDBJ databases">
        <authorList>
            <person name="Beletskiy A.V."/>
            <person name="Mardanov A.V."/>
            <person name="Ravin N.V."/>
        </authorList>
    </citation>
    <scope>NUCLEOTIDE SEQUENCE</scope>
    <source>
        <strain evidence="11">GKL-02</strain>
    </source>
</reference>
<dbReference type="GO" id="GO:0051607">
    <property type="term" value="P:defense response to virus"/>
    <property type="evidence" value="ECO:0007669"/>
    <property type="project" value="UniProtKB-UniRule"/>
</dbReference>
<dbReference type="AlphaFoldDB" id="A0AA95KP13"/>
<dbReference type="InterPro" id="IPR002729">
    <property type="entry name" value="CRISPR-assoc_Cas1"/>
</dbReference>
<evidence type="ECO:0000256" key="9">
    <source>
        <dbReference type="ARBA" id="ARBA00038592"/>
    </source>
</evidence>
<dbReference type="GO" id="GO:0016787">
    <property type="term" value="F:hydrolase activity"/>
    <property type="evidence" value="ECO:0007669"/>
    <property type="project" value="UniProtKB-KW"/>
</dbReference>